<dbReference type="Pfam" id="PF07940">
    <property type="entry name" value="Hepar_II_III_C"/>
    <property type="match status" value="1"/>
</dbReference>
<dbReference type="GO" id="GO:0016829">
    <property type="term" value="F:lyase activity"/>
    <property type="evidence" value="ECO:0007669"/>
    <property type="project" value="UniProtKB-KW"/>
</dbReference>
<keyword evidence="2" id="KW-0732">Signal</keyword>
<dbReference type="InterPro" id="IPR012480">
    <property type="entry name" value="Hepar_II_III_C"/>
</dbReference>
<dbReference type="PANTHER" id="PTHR39210:SF1">
    <property type="entry name" value="HEPARIN-SULFATE LYASE"/>
    <property type="match status" value="1"/>
</dbReference>
<dbReference type="AlphaFoldDB" id="A0A7M1VZS7"/>
<evidence type="ECO:0000256" key="1">
    <source>
        <dbReference type="ARBA" id="ARBA00004418"/>
    </source>
</evidence>
<evidence type="ECO:0000313" key="12">
    <source>
        <dbReference type="EMBL" id="QOS27246.1"/>
    </source>
</evidence>
<dbReference type="EMBL" id="MT898332">
    <property type="protein sequence ID" value="QOS26820.1"/>
    <property type="molecule type" value="Genomic_DNA"/>
</dbReference>
<proteinExistence type="predicted"/>
<evidence type="ECO:0000256" key="3">
    <source>
        <dbReference type="ARBA" id="ARBA00022764"/>
    </source>
</evidence>
<evidence type="ECO:0000256" key="4">
    <source>
        <dbReference type="ARBA" id="ARBA00023239"/>
    </source>
</evidence>
<dbReference type="EMBL" id="MT898343">
    <property type="protein sequence ID" value="QOS27246.1"/>
    <property type="molecule type" value="Genomic_DNA"/>
</dbReference>
<evidence type="ECO:0000313" key="9">
    <source>
        <dbReference type="EMBL" id="QOS20124.1"/>
    </source>
</evidence>
<dbReference type="EMBL" id="MT898151">
    <property type="protein sequence ID" value="QOS20124.1"/>
    <property type="molecule type" value="Genomic_DNA"/>
</dbReference>
<dbReference type="InterPro" id="IPR008929">
    <property type="entry name" value="Chondroitin_lyas"/>
</dbReference>
<keyword evidence="4" id="KW-0456">Lyase</keyword>
<dbReference type="EMBL" id="MT898272">
    <property type="protein sequence ID" value="QOS24589.1"/>
    <property type="molecule type" value="Genomic_DNA"/>
</dbReference>
<name>A0A7M1VZS7_VIBPH</name>
<sequence length="486" mass="56457">MSIERKFQMKVYNLLYKFINVFFGVLILRTVKTKYAIAIMKRIKLDVRYCWNFDRLYFLNKNKSNFTSNFLQLYYLVSPVGYGLSWGCAMESAYRIINIAYSKIYKNKNTIKYVEREKHFILNNLELHSNNNHIFFNIIGVLIANKISGNFTDDEKWKLAFINECQSQFNDDGTNFEASTNYHLVMMEAICHLINVRPEYLSLVKEYINIPGAIRFVNYIETNDGILLIGDNDDGMCIKNNTNEIKNRKSQIDFIKNTFSSSFDDKLPSSFAFKDFGVFFYRHKNCSISLWNPSSGQKGKSGHNHNDNHSICCVIEDKEFLIDPGVFYYSLKREYFRSEANHSTIISNKAGFNKFTGRFARSSDADCDLFYFNNKVKTKLHREGLMSDRSIELKENSFKVYDSIEVNEKLYTCLILSEFVSITKLKDGILLSRNDCSKKVYIKSECYDDILIEDVLISPCYGEVSVSNKVVLGSSKNTLTWEIILV</sequence>
<comment type="subcellular location">
    <subcellularLocation>
        <location evidence="1">Periplasm</location>
    </subcellularLocation>
</comment>
<gene>
    <name evidence="11" type="ORF">VP231_00032</name>
    <name evidence="8" type="ORF">VP353_00032</name>
    <name evidence="9" type="ORF">VP42_00032</name>
    <name evidence="12" type="ORF">VP43_00032</name>
    <name evidence="10" type="ORF">VP51_00032</name>
</gene>
<feature type="transmembrane region" description="Helical" evidence="5">
    <location>
        <begin position="12"/>
        <end position="31"/>
    </location>
</feature>
<dbReference type="Gene3D" id="1.50.10.100">
    <property type="entry name" value="Chondroitin AC/alginate lyase"/>
    <property type="match status" value="1"/>
</dbReference>
<feature type="domain" description="Heparinase II/III-like C-terminal" evidence="6">
    <location>
        <begin position="267"/>
        <end position="409"/>
    </location>
</feature>
<dbReference type="InterPro" id="IPR031680">
    <property type="entry name" value="Hepar_II_III_N"/>
</dbReference>
<evidence type="ECO:0000259" key="6">
    <source>
        <dbReference type="Pfam" id="PF07940"/>
    </source>
</evidence>
<evidence type="ECO:0000256" key="5">
    <source>
        <dbReference type="SAM" id="Phobius"/>
    </source>
</evidence>
<evidence type="ECO:0000313" key="8">
    <source>
        <dbReference type="EMBL" id="QOS19806.1"/>
    </source>
</evidence>
<keyword evidence="5" id="KW-0472">Membrane</keyword>
<keyword evidence="5" id="KW-1133">Transmembrane helix</keyword>
<dbReference type="PANTHER" id="PTHR39210">
    <property type="entry name" value="HEPARIN-SULFATE LYASE"/>
    <property type="match status" value="1"/>
</dbReference>
<organism evidence="9">
    <name type="scientific">Vibrio parahaemolyticus</name>
    <dbReference type="NCBI Taxonomy" id="670"/>
    <lineage>
        <taxon>Bacteria</taxon>
        <taxon>Pseudomonadati</taxon>
        <taxon>Pseudomonadota</taxon>
        <taxon>Gammaproteobacteria</taxon>
        <taxon>Vibrionales</taxon>
        <taxon>Vibrionaceae</taxon>
        <taxon>Vibrio</taxon>
    </lineage>
</organism>
<dbReference type="Pfam" id="PF16889">
    <property type="entry name" value="Hepar_II_III_N"/>
    <property type="match status" value="1"/>
</dbReference>
<keyword evidence="5" id="KW-0812">Transmembrane</keyword>
<reference evidence="9" key="1">
    <citation type="submission" date="2020-08" db="EMBL/GenBank/DDBJ databases">
        <title>Genetic structure, function and evolution of capsule biosynthesis loci in Vibrio parahaemolyticus.</title>
        <authorList>
            <person name="Li L."/>
            <person name="Bian S."/>
        </authorList>
    </citation>
    <scope>NUCLEOTIDE SEQUENCE</scope>
    <source>
        <strain evidence="11">VP231</strain>
        <strain evidence="8">VP353</strain>
        <strain evidence="9">VP42</strain>
        <strain evidence="12">VP43</strain>
        <strain evidence="10">VP51</strain>
    </source>
</reference>
<accession>A0A7M1VZS7</accession>
<feature type="domain" description="Heparin-sulfate lyase N-terminal" evidence="7">
    <location>
        <begin position="118"/>
        <end position="196"/>
    </location>
</feature>
<dbReference type="EMBL" id="MT898142">
    <property type="protein sequence ID" value="QOS19806.1"/>
    <property type="molecule type" value="Genomic_DNA"/>
</dbReference>
<dbReference type="GO" id="GO:0042597">
    <property type="term" value="C:periplasmic space"/>
    <property type="evidence" value="ECO:0007669"/>
    <property type="project" value="UniProtKB-SubCell"/>
</dbReference>
<evidence type="ECO:0000259" key="7">
    <source>
        <dbReference type="Pfam" id="PF16889"/>
    </source>
</evidence>
<evidence type="ECO:0000313" key="11">
    <source>
        <dbReference type="EMBL" id="QOS26820.1"/>
    </source>
</evidence>
<evidence type="ECO:0000313" key="10">
    <source>
        <dbReference type="EMBL" id="QOS24589.1"/>
    </source>
</evidence>
<keyword evidence="3" id="KW-0574">Periplasm</keyword>
<protein>
    <recommendedName>
        <fullName evidence="13">Heparin-sulfate lyase N-terminal domain-containing protein</fullName>
    </recommendedName>
</protein>
<dbReference type="Gene3D" id="2.70.98.70">
    <property type="match status" value="1"/>
</dbReference>
<evidence type="ECO:0008006" key="13">
    <source>
        <dbReference type="Google" id="ProtNLM"/>
    </source>
</evidence>
<evidence type="ECO:0000256" key="2">
    <source>
        <dbReference type="ARBA" id="ARBA00022729"/>
    </source>
</evidence>